<gene>
    <name evidence="3" type="ORF">BBI04_011345</name>
    <name evidence="4" type="ORF">GOZ88_11110</name>
</gene>
<comment type="caution">
    <text evidence="4">The sequence shown here is derived from an EMBL/GenBank/DDBJ whole genome shotgun (WGS) entry which is preliminary data.</text>
</comment>
<evidence type="ECO:0000313" key="5">
    <source>
        <dbReference type="Proteomes" id="UP000175993"/>
    </source>
</evidence>
<reference evidence="3 5" key="1">
    <citation type="submission" date="2019-11" db="EMBL/GenBank/DDBJ databases">
        <title>Whole-genome sequencing of Allorhizobium vitis.</title>
        <authorList>
            <person name="Gan H.M."/>
            <person name="Savka M.A."/>
        </authorList>
    </citation>
    <scope>NUCLEOTIDE SEQUENCE [LARGE SCALE GENOMIC DNA]</scope>
    <source>
        <strain evidence="3 5">AB4</strain>
    </source>
</reference>
<sequence>MDIARFKLGMRRLASGVSLITTLSDGARHGLVATAVNSVSGDPPSLLICVNKNASAHGHIERSGIYCVNILSESAQPIAASFSSVIDRDKRFLRGEWQVLKTGAPALVDSLASFDCEVRHALTYATHTIFIADIVATELWDSTDAPLVYLDGRYRQVLVEPDMTPAE</sequence>
<proteinExistence type="predicted"/>
<evidence type="ECO:0000256" key="1">
    <source>
        <dbReference type="ARBA" id="ARBA00023002"/>
    </source>
</evidence>
<dbReference type="RefSeq" id="WP_070166060.1">
    <property type="nucleotide sequence ID" value="NZ_CP118261.1"/>
</dbReference>
<evidence type="ECO:0000259" key="2">
    <source>
        <dbReference type="SMART" id="SM00903"/>
    </source>
</evidence>
<dbReference type="InterPro" id="IPR050268">
    <property type="entry name" value="NADH-dep_flavin_reductase"/>
</dbReference>
<dbReference type="Gene3D" id="2.30.110.10">
    <property type="entry name" value="Electron Transport, Fmn-binding Protein, Chain A"/>
    <property type="match status" value="1"/>
</dbReference>
<dbReference type="Proteomes" id="UP000440716">
    <property type="component" value="Unassembled WGS sequence"/>
</dbReference>
<feature type="domain" description="Flavin reductase like" evidence="2">
    <location>
        <begin position="10"/>
        <end position="156"/>
    </location>
</feature>
<dbReference type="GO" id="GO:0010181">
    <property type="term" value="F:FMN binding"/>
    <property type="evidence" value="ECO:0007669"/>
    <property type="project" value="InterPro"/>
</dbReference>
<dbReference type="PANTHER" id="PTHR30466:SF1">
    <property type="entry name" value="FMN REDUCTASE (NADH) RUTF"/>
    <property type="match status" value="1"/>
</dbReference>
<dbReference type="SMART" id="SM00903">
    <property type="entry name" value="Flavin_Reduct"/>
    <property type="match status" value="1"/>
</dbReference>
<evidence type="ECO:0000313" key="6">
    <source>
        <dbReference type="Proteomes" id="UP000440716"/>
    </source>
</evidence>
<dbReference type="SUPFAM" id="SSF50475">
    <property type="entry name" value="FMN-binding split barrel"/>
    <property type="match status" value="1"/>
</dbReference>
<dbReference type="OrthoDB" id="9789254at2"/>
<reference evidence="4 6" key="2">
    <citation type="submission" date="2019-12" db="EMBL/GenBank/DDBJ databases">
        <title>Whole-genome sequencing of Allorhizobium vitis.</title>
        <authorList>
            <person name="Gan H.M."/>
            <person name="Szegedi E."/>
            <person name="Burr T."/>
            <person name="Savka M.A."/>
        </authorList>
    </citation>
    <scope>NUCLEOTIDE SEQUENCE [LARGE SCALE GENOMIC DNA]</scope>
    <source>
        <strain evidence="4 6">CG415</strain>
    </source>
</reference>
<name>A0A1S2E102_AGRVI</name>
<protein>
    <submittedName>
        <fullName evidence="4">Flavin reductase</fullName>
    </submittedName>
</protein>
<evidence type="ECO:0000313" key="4">
    <source>
        <dbReference type="EMBL" id="MVA56663.1"/>
    </source>
</evidence>
<dbReference type="AlphaFoldDB" id="A0A1S2E102"/>
<dbReference type="InterPro" id="IPR002563">
    <property type="entry name" value="Flavin_Rdtase-like_dom"/>
</dbReference>
<dbReference type="EMBL" id="MBEV02000005">
    <property type="protein sequence ID" value="MUP05417.1"/>
    <property type="molecule type" value="Genomic_DNA"/>
</dbReference>
<evidence type="ECO:0000313" key="3">
    <source>
        <dbReference type="EMBL" id="MUP05417.1"/>
    </source>
</evidence>
<dbReference type="InterPro" id="IPR012349">
    <property type="entry name" value="Split_barrel_FMN-bd"/>
</dbReference>
<accession>A0A1S2E102</accession>
<dbReference type="EMBL" id="WPHU01000004">
    <property type="protein sequence ID" value="MVA56663.1"/>
    <property type="molecule type" value="Genomic_DNA"/>
</dbReference>
<dbReference type="GO" id="GO:0042602">
    <property type="term" value="F:riboflavin reductase (NADPH) activity"/>
    <property type="evidence" value="ECO:0007669"/>
    <property type="project" value="TreeGrafter"/>
</dbReference>
<dbReference type="Pfam" id="PF01613">
    <property type="entry name" value="Flavin_Reduct"/>
    <property type="match status" value="1"/>
</dbReference>
<keyword evidence="1" id="KW-0560">Oxidoreductase</keyword>
<dbReference type="Proteomes" id="UP000175993">
    <property type="component" value="Unassembled WGS sequence"/>
</dbReference>
<organism evidence="4 6">
    <name type="scientific">Agrobacterium vitis</name>
    <name type="common">Rhizobium vitis</name>
    <dbReference type="NCBI Taxonomy" id="373"/>
    <lineage>
        <taxon>Bacteria</taxon>
        <taxon>Pseudomonadati</taxon>
        <taxon>Pseudomonadota</taxon>
        <taxon>Alphaproteobacteria</taxon>
        <taxon>Hyphomicrobiales</taxon>
        <taxon>Rhizobiaceae</taxon>
        <taxon>Rhizobium/Agrobacterium group</taxon>
        <taxon>Agrobacterium</taxon>
    </lineage>
</organism>
<dbReference type="PANTHER" id="PTHR30466">
    <property type="entry name" value="FLAVIN REDUCTASE"/>
    <property type="match status" value="1"/>
</dbReference>